<dbReference type="AlphaFoldDB" id="I4CAX4"/>
<dbReference type="HOGENOM" id="CLU_039929_2_0_7"/>
<feature type="transmembrane region" description="Helical" evidence="9">
    <location>
        <begin position="97"/>
        <end position="119"/>
    </location>
</feature>
<comment type="subcellular location">
    <subcellularLocation>
        <location evidence="1">Cell membrane</location>
        <topology evidence="1">Multi-pass membrane protein</topology>
    </subcellularLocation>
</comment>
<evidence type="ECO:0000256" key="9">
    <source>
        <dbReference type="SAM" id="Phobius"/>
    </source>
</evidence>
<keyword evidence="7 9" id="KW-0472">Membrane</keyword>
<evidence type="ECO:0000313" key="10">
    <source>
        <dbReference type="EMBL" id="AFM26715.1"/>
    </source>
</evidence>
<name>I4CAX4_DESTA</name>
<accession>I4CAX4</accession>
<feature type="transmembrane region" description="Helical" evidence="9">
    <location>
        <begin position="6"/>
        <end position="29"/>
    </location>
</feature>
<feature type="transmembrane region" description="Helical" evidence="9">
    <location>
        <begin position="229"/>
        <end position="254"/>
    </location>
</feature>
<evidence type="ECO:0000256" key="4">
    <source>
        <dbReference type="ARBA" id="ARBA00022692"/>
    </source>
</evidence>
<keyword evidence="3" id="KW-1003">Cell membrane</keyword>
<dbReference type="GO" id="GO:0006865">
    <property type="term" value="P:amino acid transport"/>
    <property type="evidence" value="ECO:0007669"/>
    <property type="project" value="UniProtKB-KW"/>
</dbReference>
<evidence type="ECO:0000256" key="3">
    <source>
        <dbReference type="ARBA" id="ARBA00022475"/>
    </source>
</evidence>
<dbReference type="STRING" id="706587.Desti_4077"/>
<reference evidence="11" key="1">
    <citation type="submission" date="2012-06" db="EMBL/GenBank/DDBJ databases">
        <title>Complete sequence of chromosome of Desulfomonile tiedjei DSM 6799.</title>
        <authorList>
            <person name="Lucas S."/>
            <person name="Copeland A."/>
            <person name="Lapidus A."/>
            <person name="Glavina del Rio T."/>
            <person name="Dalin E."/>
            <person name="Tice H."/>
            <person name="Bruce D."/>
            <person name="Goodwin L."/>
            <person name="Pitluck S."/>
            <person name="Peters L."/>
            <person name="Ovchinnikova G."/>
            <person name="Zeytun A."/>
            <person name="Lu M."/>
            <person name="Kyrpides N."/>
            <person name="Mavromatis K."/>
            <person name="Ivanova N."/>
            <person name="Brettin T."/>
            <person name="Detter J.C."/>
            <person name="Han C."/>
            <person name="Larimer F."/>
            <person name="Land M."/>
            <person name="Hauser L."/>
            <person name="Markowitz V."/>
            <person name="Cheng J.-F."/>
            <person name="Hugenholtz P."/>
            <person name="Woyke T."/>
            <person name="Wu D."/>
            <person name="Spring S."/>
            <person name="Schroeder M."/>
            <person name="Brambilla E."/>
            <person name="Klenk H.-P."/>
            <person name="Eisen J.A."/>
        </authorList>
    </citation>
    <scope>NUCLEOTIDE SEQUENCE [LARGE SCALE GENOMIC DNA]</scope>
    <source>
        <strain evidence="11">ATCC 49306 / DSM 6799 / DCB-1</strain>
    </source>
</reference>
<comment type="similarity">
    <text evidence="8">Belongs to the binding-protein-dependent transport system permease family. LivHM subfamily.</text>
</comment>
<dbReference type="Pfam" id="PF02653">
    <property type="entry name" value="BPD_transp_2"/>
    <property type="match status" value="1"/>
</dbReference>
<keyword evidence="6 9" id="KW-1133">Transmembrane helix</keyword>
<dbReference type="InterPro" id="IPR052157">
    <property type="entry name" value="BCAA_transport_permease"/>
</dbReference>
<dbReference type="eggNOG" id="COG0559">
    <property type="taxonomic scope" value="Bacteria"/>
</dbReference>
<dbReference type="PANTHER" id="PTHR11795:SF445">
    <property type="entry name" value="AMINO ACID ABC TRANSPORTER PERMEASE PROTEIN"/>
    <property type="match status" value="1"/>
</dbReference>
<feature type="transmembrane region" description="Helical" evidence="9">
    <location>
        <begin position="36"/>
        <end position="58"/>
    </location>
</feature>
<dbReference type="PANTHER" id="PTHR11795">
    <property type="entry name" value="BRANCHED-CHAIN AMINO ACID TRANSPORT SYSTEM PERMEASE PROTEIN LIVH"/>
    <property type="match status" value="1"/>
</dbReference>
<dbReference type="OrthoDB" id="9807115at2"/>
<dbReference type="InterPro" id="IPR001851">
    <property type="entry name" value="ABC_transp_permease"/>
</dbReference>
<dbReference type="GO" id="GO:0005886">
    <property type="term" value="C:plasma membrane"/>
    <property type="evidence" value="ECO:0007669"/>
    <property type="project" value="UniProtKB-SubCell"/>
</dbReference>
<evidence type="ECO:0000256" key="8">
    <source>
        <dbReference type="ARBA" id="ARBA00037998"/>
    </source>
</evidence>
<dbReference type="CDD" id="cd06582">
    <property type="entry name" value="TM_PBP1_LivH_like"/>
    <property type="match status" value="1"/>
</dbReference>
<evidence type="ECO:0000256" key="2">
    <source>
        <dbReference type="ARBA" id="ARBA00022448"/>
    </source>
</evidence>
<dbReference type="Proteomes" id="UP000006055">
    <property type="component" value="Chromosome"/>
</dbReference>
<dbReference type="RefSeq" id="WP_014811840.1">
    <property type="nucleotide sequence ID" value="NC_018025.1"/>
</dbReference>
<proteinExistence type="inferred from homology"/>
<evidence type="ECO:0000256" key="1">
    <source>
        <dbReference type="ARBA" id="ARBA00004651"/>
    </source>
</evidence>
<evidence type="ECO:0000256" key="6">
    <source>
        <dbReference type="ARBA" id="ARBA00022989"/>
    </source>
</evidence>
<evidence type="ECO:0000256" key="7">
    <source>
        <dbReference type="ARBA" id="ARBA00023136"/>
    </source>
</evidence>
<feature type="transmembrane region" description="Helical" evidence="9">
    <location>
        <begin position="197"/>
        <end position="217"/>
    </location>
</feature>
<keyword evidence="2" id="KW-0813">Transport</keyword>
<sequence>MKTVLVLQSLLSGIMMGAVYALLGVGFSLTWGVMKVINIAHAAFGLIAAFIAYTLLNTWRIDPIVSLVFTTPFLFFAAAFLYRILINPITRAKEVIVSSMILTFGMAIILENLMLVIWGPDPRLLTTWYTSKVLVVGPFYFQYPRVAGFLMAMAGVLSIHFFLKKTYTGKAVRAAWQQSEAAQLCGVNLNWISTITFGLAVASAGAGGVAMAFLYSFEPHAHNLWLVHLFLVVIVGGVGNVLGTAAAGLLIGIITGLSLAFLPYQWVNILTFGLLMIVLVLRPQGLFTSEV</sequence>
<gene>
    <name evidence="10" type="ordered locus">Desti_4077</name>
</gene>
<keyword evidence="11" id="KW-1185">Reference proteome</keyword>
<protein>
    <submittedName>
        <fullName evidence="10">Amino acid/amide ABC transporter membrane protein 1, HAAT family</fullName>
    </submittedName>
</protein>
<feature type="transmembrane region" description="Helical" evidence="9">
    <location>
        <begin position="64"/>
        <end position="85"/>
    </location>
</feature>
<dbReference type="GO" id="GO:0022857">
    <property type="term" value="F:transmembrane transporter activity"/>
    <property type="evidence" value="ECO:0007669"/>
    <property type="project" value="InterPro"/>
</dbReference>
<dbReference type="EMBL" id="CP003360">
    <property type="protein sequence ID" value="AFM26715.1"/>
    <property type="molecule type" value="Genomic_DNA"/>
</dbReference>
<feature type="transmembrane region" description="Helical" evidence="9">
    <location>
        <begin position="261"/>
        <end position="281"/>
    </location>
</feature>
<evidence type="ECO:0000256" key="5">
    <source>
        <dbReference type="ARBA" id="ARBA00022970"/>
    </source>
</evidence>
<feature type="transmembrane region" description="Helical" evidence="9">
    <location>
        <begin position="139"/>
        <end position="163"/>
    </location>
</feature>
<dbReference type="KEGG" id="dti:Desti_4077"/>
<evidence type="ECO:0000313" key="11">
    <source>
        <dbReference type="Proteomes" id="UP000006055"/>
    </source>
</evidence>
<organism evidence="10 11">
    <name type="scientific">Desulfomonile tiedjei (strain ATCC 49306 / DSM 6799 / DCB-1)</name>
    <dbReference type="NCBI Taxonomy" id="706587"/>
    <lineage>
        <taxon>Bacteria</taxon>
        <taxon>Pseudomonadati</taxon>
        <taxon>Thermodesulfobacteriota</taxon>
        <taxon>Desulfomonilia</taxon>
        <taxon>Desulfomonilales</taxon>
        <taxon>Desulfomonilaceae</taxon>
        <taxon>Desulfomonile</taxon>
    </lineage>
</organism>
<keyword evidence="5" id="KW-0029">Amino-acid transport</keyword>
<keyword evidence="4 9" id="KW-0812">Transmembrane</keyword>